<dbReference type="EMBL" id="JWHL01000008">
    <property type="protein sequence ID" value="MBR1369126.1"/>
    <property type="molecule type" value="Genomic_DNA"/>
</dbReference>
<sequence length="401" mass="46598">MSDSGDTGAAGAVISGRLGSIKKEYFQYIHENIEKIDSNIPVFYAQVFSAIESKFPDIRDEDHDRFFDDITYQILRKSKKNSDPAYFEKVIQQALRFRRKKAGRRTIETFLGINKLRNNQIKEALTLLEKYALKDAVIGVLVAYCYYRLIEEDRRTNPDAYNGPRPGEMELRSRQLLLELSRIQPKIGDHSFLRGEDAEWVNQIFWFMIHQAHTWLPSHRWFLRIALEKAKKEGSIQKRDEVLKISAEVYSDDLFFLRELFSFYLQNHDGQGAASTVLQMMQQHPKALEPAYYGIKLSFLSGKKDMYYRFRKLAIVRGMPEYLLGLFDASQALLSGNRAEGLLSFKDLKMKYDSLEYLVSLLSYVAEDFFSDDEKVVRSARKVYLNALDGYCLGIIRRKDA</sequence>
<name>A0A8J7W7I5_9EURY</name>
<organism evidence="1 2">
    <name type="scientific">Methanocalculus chunghsingensis</name>
    <dbReference type="NCBI Taxonomy" id="156457"/>
    <lineage>
        <taxon>Archaea</taxon>
        <taxon>Methanobacteriati</taxon>
        <taxon>Methanobacteriota</taxon>
        <taxon>Stenosarchaea group</taxon>
        <taxon>Methanomicrobia</taxon>
        <taxon>Methanomicrobiales</taxon>
        <taxon>Methanocalculaceae</taxon>
        <taxon>Methanocalculus</taxon>
    </lineage>
</organism>
<dbReference type="Proteomes" id="UP000730161">
    <property type="component" value="Unassembled WGS sequence"/>
</dbReference>
<gene>
    <name evidence="1" type="ORF">RJ53_06300</name>
</gene>
<reference evidence="1" key="1">
    <citation type="submission" date="2014-12" db="EMBL/GenBank/DDBJ databases">
        <authorList>
            <person name="Huang H.-H."/>
            <person name="Chen S.-C."/>
            <person name="Lai M.-C."/>
        </authorList>
    </citation>
    <scope>NUCLEOTIDE SEQUENCE</scope>
    <source>
        <strain evidence="1">K1F9705b</strain>
    </source>
</reference>
<proteinExistence type="predicted"/>
<protein>
    <submittedName>
        <fullName evidence="1">Uncharacterized protein</fullName>
    </submittedName>
</protein>
<dbReference type="RefSeq" id="WP_211530817.1">
    <property type="nucleotide sequence ID" value="NZ_JWHL01000008.1"/>
</dbReference>
<dbReference type="OrthoDB" id="104754at2157"/>
<evidence type="ECO:0000313" key="1">
    <source>
        <dbReference type="EMBL" id="MBR1369126.1"/>
    </source>
</evidence>
<evidence type="ECO:0000313" key="2">
    <source>
        <dbReference type="Proteomes" id="UP000730161"/>
    </source>
</evidence>
<keyword evidence="2" id="KW-1185">Reference proteome</keyword>
<comment type="caution">
    <text evidence="1">The sequence shown here is derived from an EMBL/GenBank/DDBJ whole genome shotgun (WGS) entry which is preliminary data.</text>
</comment>
<dbReference type="AlphaFoldDB" id="A0A8J7W7I5"/>
<accession>A0A8J7W7I5</accession>